<proteinExistence type="predicted"/>
<evidence type="ECO:0000313" key="2">
    <source>
        <dbReference type="Proteomes" id="UP001150879"/>
    </source>
</evidence>
<name>A0A9W9J2W3_9EURO</name>
<keyword evidence="2" id="KW-1185">Reference proteome</keyword>
<protein>
    <submittedName>
        <fullName evidence="1">Uncharacterized protein</fullName>
    </submittedName>
</protein>
<reference evidence="1" key="2">
    <citation type="journal article" date="2023" name="IMA Fungus">
        <title>Comparative genomic study of the Penicillium genus elucidates a diverse pangenome and 15 lateral gene transfer events.</title>
        <authorList>
            <person name="Petersen C."/>
            <person name="Sorensen T."/>
            <person name="Nielsen M.R."/>
            <person name="Sondergaard T.E."/>
            <person name="Sorensen J.L."/>
            <person name="Fitzpatrick D.A."/>
            <person name="Frisvad J.C."/>
            <person name="Nielsen K.L."/>
        </authorList>
    </citation>
    <scope>NUCLEOTIDE SEQUENCE</scope>
    <source>
        <strain evidence="1">IBT 16849</strain>
    </source>
</reference>
<dbReference type="Proteomes" id="UP001150879">
    <property type="component" value="Unassembled WGS sequence"/>
</dbReference>
<sequence>MSVGVCGSLAAGHARYPDSWSPMRSAVRWRCPRGLDPSSEGCMPQPTSAFTGAWSHHLRMDWC</sequence>
<evidence type="ECO:0000313" key="1">
    <source>
        <dbReference type="EMBL" id="KAJ5188667.1"/>
    </source>
</evidence>
<dbReference type="AlphaFoldDB" id="A0A9W9J2W3"/>
<organism evidence="1 2">
    <name type="scientific">Penicillium cf. griseofulvum</name>
    <dbReference type="NCBI Taxonomy" id="2972120"/>
    <lineage>
        <taxon>Eukaryota</taxon>
        <taxon>Fungi</taxon>
        <taxon>Dikarya</taxon>
        <taxon>Ascomycota</taxon>
        <taxon>Pezizomycotina</taxon>
        <taxon>Eurotiomycetes</taxon>
        <taxon>Eurotiomycetidae</taxon>
        <taxon>Eurotiales</taxon>
        <taxon>Aspergillaceae</taxon>
        <taxon>Penicillium</taxon>
    </lineage>
</organism>
<dbReference type="OrthoDB" id="4257814at2759"/>
<reference evidence="1" key="1">
    <citation type="submission" date="2022-11" db="EMBL/GenBank/DDBJ databases">
        <authorList>
            <person name="Petersen C."/>
        </authorList>
    </citation>
    <scope>NUCLEOTIDE SEQUENCE</scope>
    <source>
        <strain evidence="1">IBT 16849</strain>
    </source>
</reference>
<accession>A0A9W9J2W3</accession>
<comment type="caution">
    <text evidence="1">The sequence shown here is derived from an EMBL/GenBank/DDBJ whole genome shotgun (WGS) entry which is preliminary data.</text>
</comment>
<dbReference type="EMBL" id="JAPQKP010000005">
    <property type="protein sequence ID" value="KAJ5188667.1"/>
    <property type="molecule type" value="Genomic_DNA"/>
</dbReference>
<gene>
    <name evidence="1" type="ORF">N7472_007681</name>
</gene>